<organism evidence="1 2">
    <name type="scientific">Fusarium torreyae</name>
    <dbReference type="NCBI Taxonomy" id="1237075"/>
    <lineage>
        <taxon>Eukaryota</taxon>
        <taxon>Fungi</taxon>
        <taxon>Dikarya</taxon>
        <taxon>Ascomycota</taxon>
        <taxon>Pezizomycotina</taxon>
        <taxon>Sordariomycetes</taxon>
        <taxon>Hypocreomycetidae</taxon>
        <taxon>Hypocreales</taxon>
        <taxon>Nectriaceae</taxon>
        <taxon>Fusarium</taxon>
    </lineage>
</organism>
<proteinExistence type="predicted"/>
<evidence type="ECO:0000313" key="2">
    <source>
        <dbReference type="Proteomes" id="UP001152049"/>
    </source>
</evidence>
<gene>
    <name evidence="1" type="ORF">NW762_010977</name>
</gene>
<evidence type="ECO:0000313" key="1">
    <source>
        <dbReference type="EMBL" id="KAJ4252379.1"/>
    </source>
</evidence>
<name>A0A9W8RU36_9HYPO</name>
<dbReference type="EMBL" id="JAOQAZ010000026">
    <property type="protein sequence ID" value="KAJ4252379.1"/>
    <property type="molecule type" value="Genomic_DNA"/>
</dbReference>
<sequence length="115" mass="12747">MDYSVQDQYHADANNGEAGDVCDLRDGEVSRGLHDVVVGDVGDNRGVTGAEAVRERREAEGTHKDKFYKRYHNGIVVVSECGQFDAYGETIEDNKDVDANKDRPKFRVCPNIVNG</sequence>
<keyword evidence="2" id="KW-1185">Reference proteome</keyword>
<reference evidence="1" key="1">
    <citation type="submission" date="2022-09" db="EMBL/GenBank/DDBJ databases">
        <title>Fusarium specimens isolated from Avocado Roots.</title>
        <authorList>
            <person name="Stajich J."/>
            <person name="Roper C."/>
            <person name="Heimlech-Rivalta G."/>
        </authorList>
    </citation>
    <scope>NUCLEOTIDE SEQUENCE</scope>
    <source>
        <strain evidence="1">CF00136</strain>
    </source>
</reference>
<protein>
    <submittedName>
        <fullName evidence="1">Uncharacterized protein</fullName>
    </submittedName>
</protein>
<dbReference type="Proteomes" id="UP001152049">
    <property type="component" value="Unassembled WGS sequence"/>
</dbReference>
<accession>A0A9W8RU36</accession>
<comment type="caution">
    <text evidence="1">The sequence shown here is derived from an EMBL/GenBank/DDBJ whole genome shotgun (WGS) entry which is preliminary data.</text>
</comment>
<dbReference type="AlphaFoldDB" id="A0A9W8RU36"/>